<dbReference type="AlphaFoldDB" id="A0A017S6U7"/>
<dbReference type="GeneID" id="63697933"/>
<proteinExistence type="predicted"/>
<dbReference type="PANTHER" id="PTHR34724">
    <property type="entry name" value="OS12G0596101 PROTEIN"/>
    <property type="match status" value="1"/>
</dbReference>
<evidence type="ECO:0000313" key="2">
    <source>
        <dbReference type="Proteomes" id="UP000019804"/>
    </source>
</evidence>
<protein>
    <submittedName>
        <fullName evidence="1">Uncharacterized protein</fullName>
    </submittedName>
</protein>
<accession>A0A017S6U7</accession>
<keyword evidence="2" id="KW-1185">Reference proteome</keyword>
<dbReference type="RefSeq" id="XP_040635585.1">
    <property type="nucleotide sequence ID" value="XM_040782809.1"/>
</dbReference>
<reference evidence="2" key="1">
    <citation type="journal article" date="2014" name="Nat. Commun.">
        <title>Genomic adaptations of the halophilic Dead Sea filamentous fungus Eurotium rubrum.</title>
        <authorList>
            <person name="Kis-Papo T."/>
            <person name="Weig A.R."/>
            <person name="Riley R."/>
            <person name="Persoh D."/>
            <person name="Salamov A."/>
            <person name="Sun H."/>
            <person name="Lipzen A."/>
            <person name="Wasser S.P."/>
            <person name="Rambold G."/>
            <person name="Grigoriev I.V."/>
            <person name="Nevo E."/>
        </authorList>
    </citation>
    <scope>NUCLEOTIDE SEQUENCE [LARGE SCALE GENOMIC DNA]</scope>
    <source>
        <strain evidence="2">CBS 135680</strain>
    </source>
</reference>
<dbReference type="PANTHER" id="PTHR34724:SF2">
    <property type="entry name" value="OS12G0596101 PROTEIN"/>
    <property type="match status" value="1"/>
</dbReference>
<gene>
    <name evidence="1" type="ORF">EURHEDRAFT_415893</name>
</gene>
<dbReference type="OrthoDB" id="88410at2759"/>
<evidence type="ECO:0000313" key="1">
    <source>
        <dbReference type="EMBL" id="EYE91895.1"/>
    </source>
</evidence>
<sequence length="55" mass="6076">MCKKATCSNCNKTTWWGCGSHIPSVMDAVSQDERCTCTPQVEREGKAYPPKAENP</sequence>
<name>A0A017S6U7_ASPRC</name>
<dbReference type="Proteomes" id="UP000019804">
    <property type="component" value="Unassembled WGS sequence"/>
</dbReference>
<organism evidence="1 2">
    <name type="scientific">Aspergillus ruber (strain CBS 135680)</name>
    <dbReference type="NCBI Taxonomy" id="1388766"/>
    <lineage>
        <taxon>Eukaryota</taxon>
        <taxon>Fungi</taxon>
        <taxon>Dikarya</taxon>
        <taxon>Ascomycota</taxon>
        <taxon>Pezizomycotina</taxon>
        <taxon>Eurotiomycetes</taxon>
        <taxon>Eurotiomycetidae</taxon>
        <taxon>Eurotiales</taxon>
        <taxon>Aspergillaceae</taxon>
        <taxon>Aspergillus</taxon>
        <taxon>Aspergillus subgen. Aspergillus</taxon>
    </lineage>
</organism>
<dbReference type="EMBL" id="KK088440">
    <property type="protein sequence ID" value="EYE91895.1"/>
    <property type="molecule type" value="Genomic_DNA"/>
</dbReference>
<dbReference type="HOGENOM" id="CLU_175850_0_1_1"/>